<evidence type="ECO:0000313" key="3">
    <source>
        <dbReference type="EMBL" id="VFR27178.1"/>
    </source>
</evidence>
<evidence type="ECO:0000256" key="1">
    <source>
        <dbReference type="ARBA" id="ARBA00022443"/>
    </source>
</evidence>
<dbReference type="InterPro" id="IPR036028">
    <property type="entry name" value="SH3-like_dom_sf"/>
</dbReference>
<dbReference type="PIRSF" id="PIRSF034961">
    <property type="entry name" value="UCP034961_SH3_2"/>
    <property type="match status" value="1"/>
</dbReference>
<dbReference type="EMBL" id="CAADIJ010000001">
    <property type="protein sequence ID" value="VFR61079.1"/>
    <property type="molecule type" value="Genomic_DNA"/>
</dbReference>
<dbReference type="PROSITE" id="PS50002">
    <property type="entry name" value="SH3"/>
    <property type="match status" value="1"/>
</dbReference>
<dbReference type="InterPro" id="IPR001452">
    <property type="entry name" value="SH3_domain"/>
</dbReference>
<name>A0A484PM63_9ZZZZ</name>
<dbReference type="AlphaFoldDB" id="A0A484PM63"/>
<evidence type="ECO:0000259" key="2">
    <source>
        <dbReference type="PROSITE" id="PS50002"/>
    </source>
</evidence>
<dbReference type="SMART" id="SM00326">
    <property type="entry name" value="SH3"/>
    <property type="match status" value="2"/>
</dbReference>
<evidence type="ECO:0000313" key="5">
    <source>
        <dbReference type="EMBL" id="VFR80026.1"/>
    </source>
</evidence>
<organism evidence="3">
    <name type="scientific">plant metagenome</name>
    <dbReference type="NCBI Taxonomy" id="1297885"/>
    <lineage>
        <taxon>unclassified sequences</taxon>
        <taxon>metagenomes</taxon>
        <taxon>organismal metagenomes</taxon>
    </lineage>
</organism>
<dbReference type="CDD" id="cd00174">
    <property type="entry name" value="SH3"/>
    <property type="match status" value="1"/>
</dbReference>
<feature type="domain" description="SH3" evidence="2">
    <location>
        <begin position="61"/>
        <end position="118"/>
    </location>
</feature>
<accession>A0A484PM63</accession>
<sequence>MLFLVLRPHRSDHPHPIAFTAGTQLRVGETHEGPEGWDNWHFCQTDTHAGGWVPGQIIVRDGNGLGTALEDYTAQELDVLPGDILQGNRKLNGWVWCLRAADERSGWVPCSVLRQARMD</sequence>
<gene>
    <name evidence="3" type="ORF">ANDA3_3018</name>
    <name evidence="5" type="ORF">DAR2_2886</name>
    <name evidence="4" type="ORF">DAR3_2884</name>
</gene>
<reference evidence="3" key="1">
    <citation type="submission" date="2019-03" db="EMBL/GenBank/DDBJ databases">
        <authorList>
            <person name="Danneels B."/>
        </authorList>
    </citation>
    <scope>NUCLEOTIDE SEQUENCE</scope>
</reference>
<keyword evidence="1" id="KW-0728">SH3 domain</keyword>
<protein>
    <recommendedName>
        <fullName evidence="2">SH3 domain-containing protein</fullName>
    </recommendedName>
</protein>
<proteinExistence type="predicted"/>
<dbReference type="EMBL" id="CAADIC010000009">
    <property type="protein sequence ID" value="VFR27178.1"/>
    <property type="molecule type" value="Genomic_DNA"/>
</dbReference>
<dbReference type="Gene3D" id="2.30.30.40">
    <property type="entry name" value="SH3 Domains"/>
    <property type="match status" value="1"/>
</dbReference>
<dbReference type="SUPFAM" id="SSF50044">
    <property type="entry name" value="SH3-domain"/>
    <property type="match status" value="2"/>
</dbReference>
<evidence type="ECO:0000313" key="4">
    <source>
        <dbReference type="EMBL" id="VFR61079.1"/>
    </source>
</evidence>
<dbReference type="EMBL" id="CAADIL010000028">
    <property type="protein sequence ID" value="VFR80026.1"/>
    <property type="molecule type" value="Genomic_DNA"/>
</dbReference>
<dbReference type="InterPro" id="IPR014593">
    <property type="entry name" value="UCP034961_SH3_2"/>
</dbReference>